<evidence type="ECO:0000313" key="1">
    <source>
        <dbReference type="EMBL" id="KIX95902.1"/>
    </source>
</evidence>
<name>A0A0D2JRB0_9EURO</name>
<dbReference type="GeneID" id="27713903"/>
<dbReference type="EMBL" id="KN848079">
    <property type="protein sequence ID" value="KIX95902.1"/>
    <property type="molecule type" value="Genomic_DNA"/>
</dbReference>
<dbReference type="OrthoDB" id="245563at2759"/>
<reference evidence="1 2" key="1">
    <citation type="submission" date="2015-01" db="EMBL/GenBank/DDBJ databases">
        <title>The Genome Sequence of Fonsecaea multimorphosa CBS 102226.</title>
        <authorList>
            <consortium name="The Broad Institute Genomics Platform"/>
            <person name="Cuomo C."/>
            <person name="de Hoog S."/>
            <person name="Gorbushina A."/>
            <person name="Stielow B."/>
            <person name="Teixiera M."/>
            <person name="Abouelleil A."/>
            <person name="Chapman S.B."/>
            <person name="Priest M."/>
            <person name="Young S.K."/>
            <person name="Wortman J."/>
            <person name="Nusbaum C."/>
            <person name="Birren B."/>
        </authorList>
    </citation>
    <scope>NUCLEOTIDE SEQUENCE [LARGE SCALE GENOMIC DNA]</scope>
    <source>
        <strain evidence="1 2">CBS 102226</strain>
    </source>
</reference>
<dbReference type="RefSeq" id="XP_016630025.1">
    <property type="nucleotide sequence ID" value="XM_016778654.1"/>
</dbReference>
<gene>
    <name evidence="1" type="ORF">Z520_08157</name>
</gene>
<dbReference type="VEuPathDB" id="FungiDB:Z520_08157"/>
<dbReference type="Proteomes" id="UP000053411">
    <property type="component" value="Unassembled WGS sequence"/>
</dbReference>
<proteinExistence type="predicted"/>
<organism evidence="1 2">
    <name type="scientific">Fonsecaea multimorphosa CBS 102226</name>
    <dbReference type="NCBI Taxonomy" id="1442371"/>
    <lineage>
        <taxon>Eukaryota</taxon>
        <taxon>Fungi</taxon>
        <taxon>Dikarya</taxon>
        <taxon>Ascomycota</taxon>
        <taxon>Pezizomycotina</taxon>
        <taxon>Eurotiomycetes</taxon>
        <taxon>Chaetothyriomycetidae</taxon>
        <taxon>Chaetothyriales</taxon>
        <taxon>Herpotrichiellaceae</taxon>
        <taxon>Fonsecaea</taxon>
    </lineage>
</organism>
<sequence length="213" mass="23100">MSQQAPVILVFSLGEGLQQAIFQDLYGRLMQKIEQKATVKEAWNTQEALDLINGDSKAEAIFVTETPALSPPETASCRISSSIVLGCAFSSTIRPSDLRGYFNKKWNLPWKQGSYHRTTVTLNQTAEKVPTGRVPSSYSQKAVFLADVDKTAAWYLPTNDSVTESHVFPAAPVPTSETPVACAKMGNGWLGYIGDVNAEEGTDDVVLAMLGVP</sequence>
<protein>
    <submittedName>
        <fullName evidence="1">Uncharacterized protein</fullName>
    </submittedName>
</protein>
<dbReference type="STRING" id="1442371.A0A0D2JRB0"/>
<dbReference type="AlphaFoldDB" id="A0A0D2JRB0"/>
<accession>A0A0D2JRB0</accession>
<keyword evidence="2" id="KW-1185">Reference proteome</keyword>
<evidence type="ECO:0000313" key="2">
    <source>
        <dbReference type="Proteomes" id="UP000053411"/>
    </source>
</evidence>